<accession>A0A437PF22</accession>
<dbReference type="PANTHER" id="PTHR43498">
    <property type="entry name" value="FERREDOXIN:COB-COM HETERODISULFIDE REDUCTASE SUBUNIT A"/>
    <property type="match status" value="1"/>
</dbReference>
<evidence type="ECO:0000256" key="1">
    <source>
        <dbReference type="ARBA" id="ARBA00022485"/>
    </source>
</evidence>
<dbReference type="InterPro" id="IPR039650">
    <property type="entry name" value="HdrA-like"/>
</dbReference>
<dbReference type="GO" id="GO:0046872">
    <property type="term" value="F:metal ion binding"/>
    <property type="evidence" value="ECO:0007669"/>
    <property type="project" value="UniProtKB-KW"/>
</dbReference>
<gene>
    <name evidence="6" type="ORF">EOT10_26425</name>
</gene>
<dbReference type="Proteomes" id="UP000283128">
    <property type="component" value="Unassembled WGS sequence"/>
</dbReference>
<dbReference type="AlphaFoldDB" id="A0A437PF22"/>
<keyword evidence="2" id="KW-0479">Metal-binding</keyword>
<evidence type="ECO:0000256" key="2">
    <source>
        <dbReference type="ARBA" id="ARBA00022723"/>
    </source>
</evidence>
<dbReference type="OrthoDB" id="177652at2"/>
<dbReference type="GO" id="GO:0051539">
    <property type="term" value="F:4 iron, 4 sulfur cluster binding"/>
    <property type="evidence" value="ECO:0007669"/>
    <property type="project" value="UniProtKB-KW"/>
</dbReference>
<dbReference type="GO" id="GO:0016491">
    <property type="term" value="F:oxidoreductase activity"/>
    <property type="evidence" value="ECO:0007669"/>
    <property type="project" value="UniProtKB-KW"/>
</dbReference>
<dbReference type="EMBL" id="RZYA01000014">
    <property type="protein sequence ID" value="RVU20882.1"/>
    <property type="molecule type" value="Genomic_DNA"/>
</dbReference>
<dbReference type="InterPro" id="IPR036188">
    <property type="entry name" value="FAD/NAD-bd_sf"/>
</dbReference>
<keyword evidence="5" id="KW-0411">Iron-sulfur</keyword>
<keyword evidence="7" id="KW-1185">Reference proteome</keyword>
<evidence type="ECO:0000256" key="3">
    <source>
        <dbReference type="ARBA" id="ARBA00023002"/>
    </source>
</evidence>
<dbReference type="RefSeq" id="WP_127830836.1">
    <property type="nucleotide sequence ID" value="NZ_RZYA01000014.1"/>
</dbReference>
<dbReference type="Gene3D" id="3.50.50.60">
    <property type="entry name" value="FAD/NAD(P)-binding domain"/>
    <property type="match status" value="1"/>
</dbReference>
<keyword evidence="3" id="KW-0560">Oxidoreductase</keyword>
<keyword evidence="4" id="KW-0408">Iron</keyword>
<proteinExistence type="predicted"/>
<dbReference type="SUPFAM" id="SSF51905">
    <property type="entry name" value="FAD/NAD(P)-binding domain"/>
    <property type="match status" value="1"/>
</dbReference>
<dbReference type="Pfam" id="PF12831">
    <property type="entry name" value="FAD_oxidored"/>
    <property type="match status" value="1"/>
</dbReference>
<protein>
    <submittedName>
        <fullName evidence="6">FAD-dependent oxidoreductase</fullName>
    </submittedName>
</protein>
<evidence type="ECO:0000256" key="5">
    <source>
        <dbReference type="ARBA" id="ARBA00023014"/>
    </source>
</evidence>
<comment type="caution">
    <text evidence="6">The sequence shown here is derived from an EMBL/GenBank/DDBJ whole genome shotgun (WGS) entry which is preliminary data.</text>
</comment>
<evidence type="ECO:0000313" key="6">
    <source>
        <dbReference type="EMBL" id="RVU20882.1"/>
    </source>
</evidence>
<organism evidence="6 7">
    <name type="scientific">Streptomyces antnestii</name>
    <dbReference type="NCBI Taxonomy" id="2494256"/>
    <lineage>
        <taxon>Bacteria</taxon>
        <taxon>Bacillati</taxon>
        <taxon>Actinomycetota</taxon>
        <taxon>Actinomycetes</taxon>
        <taxon>Kitasatosporales</taxon>
        <taxon>Streptomycetaceae</taxon>
        <taxon>Streptomyces</taxon>
    </lineage>
</organism>
<sequence>MPHALTELKVHTVTKPVGTTSHQLDADFCVVGAGVSGISAAIESARLGREVVLVDGLPVLGGQMVNSLIGLFCGVYGNGPAYRQLTHGIFDGIFADLGASGDLHVNRGHTITVTYDEVALGRWVERRIRELGVRVVLGASLTGVERDGRRITAVSFATRHGAVRVTAPGFVDATGDAALTWEAGLPCRIPDRTIYGSQQIVLEHLDEEHQPSREELAERVHANAAEWGLIRRDGLAFFFPGRNTAVLNMTHIPAPLDPVEASSAQLEGREQADRVVEFLRAEFPKAFGAAKVRSYGFPGRRQTRWIKGVHQLSLEEVRTGIRFDDAVARTSWPIELHDRADGYVWETFDADHVHYVPLRSLLSPDCDNLIAAGRCADGDAAALSSVRVMGPCAAMGAGAAHALDLAGRDGSVHAIDLAALRARLAANVDD</sequence>
<evidence type="ECO:0000256" key="4">
    <source>
        <dbReference type="ARBA" id="ARBA00023004"/>
    </source>
</evidence>
<reference evidence="6 7" key="1">
    <citation type="submission" date="2019-01" db="EMBL/GenBank/DDBJ databases">
        <title>Genome sequences of Streptomyces and Rhizobium isolates collected from root and soil.</title>
        <authorList>
            <person name="Chhettri S."/>
            <person name="Sevigny J.L."/>
            <person name="Sen A."/>
            <person name="Ennis N."/>
            <person name="Tisa L."/>
        </authorList>
    </citation>
    <scope>NUCLEOTIDE SEQUENCE [LARGE SCALE GENOMIC DNA]</scope>
    <source>
        <strain evidence="6 7">San01</strain>
    </source>
</reference>
<keyword evidence="1" id="KW-0004">4Fe-4S</keyword>
<name>A0A437PF22_9ACTN</name>
<evidence type="ECO:0000313" key="7">
    <source>
        <dbReference type="Proteomes" id="UP000283128"/>
    </source>
</evidence>
<dbReference type="PANTHER" id="PTHR43498:SF1">
    <property type="entry name" value="COB--COM HETERODISULFIDE REDUCTASE IRON-SULFUR SUBUNIT A"/>
    <property type="match status" value="1"/>
</dbReference>